<evidence type="ECO:0000256" key="1">
    <source>
        <dbReference type="SAM" id="MobiDB-lite"/>
    </source>
</evidence>
<keyword evidence="3" id="KW-1185">Reference proteome</keyword>
<organism evidence="2 3">
    <name type="scientific">Elysia chlorotica</name>
    <name type="common">Eastern emerald elysia</name>
    <name type="synonym">Sea slug</name>
    <dbReference type="NCBI Taxonomy" id="188477"/>
    <lineage>
        <taxon>Eukaryota</taxon>
        <taxon>Metazoa</taxon>
        <taxon>Spiralia</taxon>
        <taxon>Lophotrochozoa</taxon>
        <taxon>Mollusca</taxon>
        <taxon>Gastropoda</taxon>
        <taxon>Heterobranchia</taxon>
        <taxon>Euthyneura</taxon>
        <taxon>Panpulmonata</taxon>
        <taxon>Sacoglossa</taxon>
        <taxon>Placobranchoidea</taxon>
        <taxon>Plakobranchidae</taxon>
        <taxon>Elysia</taxon>
    </lineage>
</organism>
<evidence type="ECO:0000313" key="3">
    <source>
        <dbReference type="Proteomes" id="UP000271974"/>
    </source>
</evidence>
<dbReference type="EMBL" id="RQTK01000189">
    <property type="protein sequence ID" value="RUS84922.1"/>
    <property type="molecule type" value="Genomic_DNA"/>
</dbReference>
<accession>A0A433TTN8</accession>
<dbReference type="AlphaFoldDB" id="A0A433TTN8"/>
<evidence type="ECO:0000313" key="2">
    <source>
        <dbReference type="EMBL" id="RUS84922.1"/>
    </source>
</evidence>
<feature type="compositionally biased region" description="Polar residues" evidence="1">
    <location>
        <begin position="88"/>
        <end position="100"/>
    </location>
</feature>
<feature type="region of interest" description="Disordered" evidence="1">
    <location>
        <begin position="79"/>
        <end position="100"/>
    </location>
</feature>
<dbReference type="Proteomes" id="UP000271974">
    <property type="component" value="Unassembled WGS sequence"/>
</dbReference>
<gene>
    <name evidence="2" type="ORF">EGW08_007332</name>
</gene>
<sequence length="100" mass="12163">MLHQSFPSCPYIYIRACSQTKNQHKLKEKEKKREKRYPFEKVKNMKVRILHFLCQLLSRVHNLFKRTSFTPHLHHQQLKTSRLHSRTSAHTYSFTEETTH</sequence>
<reference evidence="2 3" key="1">
    <citation type="submission" date="2019-01" db="EMBL/GenBank/DDBJ databases">
        <title>A draft genome assembly of the solar-powered sea slug Elysia chlorotica.</title>
        <authorList>
            <person name="Cai H."/>
            <person name="Li Q."/>
            <person name="Fang X."/>
            <person name="Li J."/>
            <person name="Curtis N.E."/>
            <person name="Altenburger A."/>
            <person name="Shibata T."/>
            <person name="Feng M."/>
            <person name="Maeda T."/>
            <person name="Schwartz J.A."/>
            <person name="Shigenobu S."/>
            <person name="Lundholm N."/>
            <person name="Nishiyama T."/>
            <person name="Yang H."/>
            <person name="Hasebe M."/>
            <person name="Li S."/>
            <person name="Pierce S.K."/>
            <person name="Wang J."/>
        </authorList>
    </citation>
    <scope>NUCLEOTIDE SEQUENCE [LARGE SCALE GENOMIC DNA]</scope>
    <source>
        <strain evidence="2">EC2010</strain>
        <tissue evidence="2">Whole organism of an adult</tissue>
    </source>
</reference>
<name>A0A433TTN8_ELYCH</name>
<proteinExistence type="predicted"/>
<comment type="caution">
    <text evidence="2">The sequence shown here is derived from an EMBL/GenBank/DDBJ whole genome shotgun (WGS) entry which is preliminary data.</text>
</comment>
<protein>
    <submittedName>
        <fullName evidence="2">Uncharacterized protein</fullName>
    </submittedName>
</protein>